<proteinExistence type="predicted"/>
<gene>
    <name evidence="1" type="ORF">UFOVP46_92</name>
</gene>
<name>A0A6J5KS85_9CAUD</name>
<evidence type="ECO:0000313" key="1">
    <source>
        <dbReference type="EMBL" id="CAB4123777.1"/>
    </source>
</evidence>
<dbReference type="EMBL" id="LR796174">
    <property type="protein sequence ID" value="CAB4123777.1"/>
    <property type="molecule type" value="Genomic_DNA"/>
</dbReference>
<organism evidence="1">
    <name type="scientific">uncultured Caudovirales phage</name>
    <dbReference type="NCBI Taxonomy" id="2100421"/>
    <lineage>
        <taxon>Viruses</taxon>
        <taxon>Duplodnaviria</taxon>
        <taxon>Heunggongvirae</taxon>
        <taxon>Uroviricota</taxon>
        <taxon>Caudoviricetes</taxon>
        <taxon>Peduoviridae</taxon>
        <taxon>Maltschvirus</taxon>
        <taxon>Maltschvirus maltsch</taxon>
    </lineage>
</organism>
<sequence>MLKYLVEQIRIMEEIGIKSGARTEYYTGAKEAYEDLLMKLVNGDVDATL</sequence>
<protein>
    <submittedName>
        <fullName evidence="1">Uncharacterized protein</fullName>
    </submittedName>
</protein>
<accession>A0A6J5KS85</accession>
<reference evidence="1" key="1">
    <citation type="submission" date="2020-04" db="EMBL/GenBank/DDBJ databases">
        <authorList>
            <person name="Chiriac C."/>
            <person name="Salcher M."/>
            <person name="Ghai R."/>
            <person name="Kavagutti S V."/>
        </authorList>
    </citation>
    <scope>NUCLEOTIDE SEQUENCE</scope>
</reference>